<dbReference type="AlphaFoldDB" id="A0AA51R863"/>
<proteinExistence type="predicted"/>
<dbReference type="InterPro" id="IPR032301">
    <property type="entry name" value="DUF4844"/>
</dbReference>
<name>A0AA51R863_9BACT</name>
<keyword evidence="2" id="KW-1185">Reference proteome</keyword>
<dbReference type="Pfam" id="PF16133">
    <property type="entry name" value="DUF4844"/>
    <property type="match status" value="1"/>
</dbReference>
<sequence length="146" mass="16984">MRQITGIFWGLTLLIFTSCGQDQVKTPENALTEFEEFKLKEKFIEDNRLNYPGIADPKLKPILTKKINLSANDFKKLADKGTATEKQYQDAIKKGLDRFAEIYLEIDTEDRERVCIYYEELMNIVRLESSDGHLNNFMYGFDPTTK</sequence>
<gene>
    <name evidence="1" type="ORF">QYS49_36235</name>
</gene>
<dbReference type="KEGG" id="msaa:QYS49_36235"/>
<evidence type="ECO:0000313" key="1">
    <source>
        <dbReference type="EMBL" id="WMN10847.1"/>
    </source>
</evidence>
<dbReference type="InterPro" id="IPR038360">
    <property type="entry name" value="DUF4844_sf"/>
</dbReference>
<dbReference type="RefSeq" id="WP_308347332.1">
    <property type="nucleotide sequence ID" value="NZ_CP129971.1"/>
</dbReference>
<dbReference type="EMBL" id="CP129971">
    <property type="protein sequence ID" value="WMN10847.1"/>
    <property type="molecule type" value="Genomic_DNA"/>
</dbReference>
<organism evidence="1 2">
    <name type="scientific">Marivirga salinarum</name>
    <dbReference type="NCBI Taxonomy" id="3059078"/>
    <lineage>
        <taxon>Bacteria</taxon>
        <taxon>Pseudomonadati</taxon>
        <taxon>Bacteroidota</taxon>
        <taxon>Cytophagia</taxon>
        <taxon>Cytophagales</taxon>
        <taxon>Marivirgaceae</taxon>
        <taxon>Marivirga</taxon>
    </lineage>
</organism>
<dbReference type="Proteomes" id="UP001230496">
    <property type="component" value="Chromosome"/>
</dbReference>
<protein>
    <submittedName>
        <fullName evidence="1">DUF4844 domain-containing protein</fullName>
    </submittedName>
</protein>
<accession>A0AA51R863</accession>
<dbReference type="PROSITE" id="PS51257">
    <property type="entry name" value="PROKAR_LIPOPROTEIN"/>
    <property type="match status" value="1"/>
</dbReference>
<dbReference type="Gene3D" id="1.20.1480.40">
    <property type="entry name" value="Uncharacterised protein PF16133, DUF4844"/>
    <property type="match status" value="1"/>
</dbReference>
<reference evidence="1 2" key="1">
    <citation type="submission" date="2023-08" db="EMBL/GenBank/DDBJ databases">
        <title>Comparative genomics and taxonomic characterization of three novel marine species of genus Marivirga.</title>
        <authorList>
            <person name="Muhammad N."/>
            <person name="Kim S.-G."/>
        </authorList>
    </citation>
    <scope>NUCLEOTIDE SEQUENCE [LARGE SCALE GENOMIC DNA]</scope>
    <source>
        <strain evidence="1 2">BDSF4-3</strain>
    </source>
</reference>
<evidence type="ECO:0000313" key="2">
    <source>
        <dbReference type="Proteomes" id="UP001230496"/>
    </source>
</evidence>